<comment type="subcellular location">
    <subcellularLocation>
        <location evidence="1">Membrane</location>
        <topology evidence="1">Multi-pass membrane protein</topology>
    </subcellularLocation>
</comment>
<dbReference type="Gene3D" id="1.10.287.70">
    <property type="match status" value="2"/>
</dbReference>
<evidence type="ECO:0000256" key="3">
    <source>
        <dbReference type="ARBA" id="ARBA00022692"/>
    </source>
</evidence>
<dbReference type="HOGENOM" id="CLU_013394_0_0_1"/>
<evidence type="ECO:0000313" key="12">
    <source>
        <dbReference type="Proteomes" id="UP000053599"/>
    </source>
</evidence>
<feature type="region of interest" description="Disordered" evidence="8">
    <location>
        <begin position="488"/>
        <end position="517"/>
    </location>
</feature>
<feature type="transmembrane region" description="Helical" evidence="9">
    <location>
        <begin position="140"/>
        <end position="160"/>
    </location>
</feature>
<name>A0A0D1YNM9_9EURO</name>
<dbReference type="EMBL" id="KN846952">
    <property type="protein sequence ID" value="KIV82779.1"/>
    <property type="molecule type" value="Genomic_DNA"/>
</dbReference>
<feature type="region of interest" description="Disordered" evidence="8">
    <location>
        <begin position="1"/>
        <end position="27"/>
    </location>
</feature>
<dbReference type="InterPro" id="IPR013099">
    <property type="entry name" value="K_chnl_dom"/>
</dbReference>
<proteinExistence type="predicted"/>
<evidence type="ECO:0000256" key="6">
    <source>
        <dbReference type="ARBA" id="ARBA00023136"/>
    </source>
</evidence>
<dbReference type="PANTHER" id="PTHR11003:SF301">
    <property type="entry name" value="POTASSIUM CHANNEL PROTEIN"/>
    <property type="match status" value="1"/>
</dbReference>
<evidence type="ECO:0000256" key="2">
    <source>
        <dbReference type="ARBA" id="ARBA00022448"/>
    </source>
</evidence>
<sequence length="682" mass="76306">MDNQRDDSESADYETGHPGNFPAPQGIVNVPRQEAAQEYVTKDEEDAVIDYNAPISWWVLSTLFPLIAGTFGPLASTFNICALAITWRTTIATDSPESEGTHLSDPAWLLAVNAVSLAIAVVANLFLLGQMTDRISYTRAAPCFISGWYISSLLLLGLIAATPARLPLPTNTVAAYSQAFYYAIFACVLYFILASLLLTTALNMKFRPPPFSHTFKLTMSQRSLMLQTMLFCGYLLAAGAVYSRVEGWDFLDAVYFVNVTLFTIGLGDYHPLTHLGRSLFFPMAIGGILFVGLIIASIRTLVLEAGSCKISARMVEKARNDVLKSVDPQTGKVKISKFRTHQLKGDPSMSELDRRELEFDIMRLVQKKAGRRYSLLALAISGSSFFVLWFIGAVIFWQAEKATGGQNWSYFEALYFTYVCLLTIGYGDFYPQTNSGKPAFVFWSLIALPTLTVLIGAVGDTISDAVASSTLWFSRHAPEGLKVFRQAKQAAQKKRNREGEEESAKPPGFMDDDSAGKGDFEDQNIAKAVQALGRGQQNNSQEGDKPKNEEEAQALLSAYRLHILMREMQNAIQHLDNQPPRKYTYAEWTWFLKLLYEDEDESKGHRLPWDQSVDVAAPLRKQHEEKWSWLGQESPLMSMEDEPKWVLNRLLEVSQRTSKKRGDYLLNTWKKDQGRSLPAGDS</sequence>
<dbReference type="SUPFAM" id="SSF81324">
    <property type="entry name" value="Voltage-gated potassium channels"/>
    <property type="match status" value="2"/>
</dbReference>
<feature type="transmembrane region" description="Helical" evidence="9">
    <location>
        <begin position="63"/>
        <end position="87"/>
    </location>
</feature>
<dbReference type="GO" id="GO:0022841">
    <property type="term" value="F:potassium ion leak channel activity"/>
    <property type="evidence" value="ECO:0007669"/>
    <property type="project" value="TreeGrafter"/>
</dbReference>
<feature type="domain" description="Potassium channel" evidence="10">
    <location>
        <begin position="386"/>
        <end position="462"/>
    </location>
</feature>
<feature type="transmembrane region" description="Helical" evidence="9">
    <location>
        <begin position="279"/>
        <end position="302"/>
    </location>
</feature>
<evidence type="ECO:0000256" key="9">
    <source>
        <dbReference type="SAM" id="Phobius"/>
    </source>
</evidence>
<dbReference type="PANTHER" id="PTHR11003">
    <property type="entry name" value="POTASSIUM CHANNEL, SUBFAMILY K"/>
    <property type="match status" value="1"/>
</dbReference>
<feature type="transmembrane region" description="Helical" evidence="9">
    <location>
        <begin position="180"/>
        <end position="202"/>
    </location>
</feature>
<dbReference type="AlphaFoldDB" id="A0A0D1YNM9"/>
<evidence type="ECO:0000256" key="8">
    <source>
        <dbReference type="SAM" id="MobiDB-lite"/>
    </source>
</evidence>
<protein>
    <recommendedName>
        <fullName evidence="10">Potassium channel domain-containing protein</fullName>
    </recommendedName>
</protein>
<keyword evidence="7" id="KW-0407">Ion channel</keyword>
<dbReference type="OrthoDB" id="297496at2759"/>
<gene>
    <name evidence="11" type="ORF">PV11_04858</name>
</gene>
<evidence type="ECO:0000259" key="10">
    <source>
        <dbReference type="Pfam" id="PF07885"/>
    </source>
</evidence>
<evidence type="ECO:0000256" key="1">
    <source>
        <dbReference type="ARBA" id="ARBA00004141"/>
    </source>
</evidence>
<feature type="transmembrane region" description="Helical" evidence="9">
    <location>
        <begin position="223"/>
        <end position="242"/>
    </location>
</feature>
<evidence type="ECO:0000256" key="5">
    <source>
        <dbReference type="ARBA" id="ARBA00023065"/>
    </source>
</evidence>
<evidence type="ECO:0000313" key="11">
    <source>
        <dbReference type="EMBL" id="KIV82779.1"/>
    </source>
</evidence>
<dbReference type="STRING" id="1016849.A0A0D1YNM9"/>
<accession>A0A0D1YNM9</accession>
<keyword evidence="6 9" id="KW-0472">Membrane</keyword>
<dbReference type="InterPro" id="IPR003280">
    <property type="entry name" value="2pore_dom_K_chnl"/>
</dbReference>
<dbReference type="GO" id="GO:0030322">
    <property type="term" value="P:stabilization of membrane potential"/>
    <property type="evidence" value="ECO:0007669"/>
    <property type="project" value="TreeGrafter"/>
</dbReference>
<dbReference type="GO" id="GO:0015271">
    <property type="term" value="F:outward rectifier potassium channel activity"/>
    <property type="evidence" value="ECO:0007669"/>
    <property type="project" value="TreeGrafter"/>
</dbReference>
<dbReference type="GO" id="GO:0005886">
    <property type="term" value="C:plasma membrane"/>
    <property type="evidence" value="ECO:0007669"/>
    <property type="project" value="TreeGrafter"/>
</dbReference>
<feature type="transmembrane region" description="Helical" evidence="9">
    <location>
        <begin position="408"/>
        <end position="427"/>
    </location>
</feature>
<feature type="transmembrane region" description="Helical" evidence="9">
    <location>
        <begin position="107"/>
        <end position="128"/>
    </location>
</feature>
<dbReference type="Proteomes" id="UP000053599">
    <property type="component" value="Unassembled WGS sequence"/>
</dbReference>
<evidence type="ECO:0000256" key="4">
    <source>
        <dbReference type="ARBA" id="ARBA00022989"/>
    </source>
</evidence>
<keyword evidence="3 9" id="KW-0812">Transmembrane</keyword>
<keyword evidence="4 9" id="KW-1133">Transmembrane helix</keyword>
<organism evidence="11 12">
    <name type="scientific">Exophiala sideris</name>
    <dbReference type="NCBI Taxonomy" id="1016849"/>
    <lineage>
        <taxon>Eukaryota</taxon>
        <taxon>Fungi</taxon>
        <taxon>Dikarya</taxon>
        <taxon>Ascomycota</taxon>
        <taxon>Pezizomycotina</taxon>
        <taxon>Eurotiomycetes</taxon>
        <taxon>Chaetothyriomycetidae</taxon>
        <taxon>Chaetothyriales</taxon>
        <taxon>Herpotrichiellaceae</taxon>
        <taxon>Exophiala</taxon>
    </lineage>
</organism>
<dbReference type="Pfam" id="PF07885">
    <property type="entry name" value="Ion_trans_2"/>
    <property type="match status" value="2"/>
</dbReference>
<evidence type="ECO:0000256" key="7">
    <source>
        <dbReference type="ARBA" id="ARBA00023303"/>
    </source>
</evidence>
<keyword evidence="5" id="KW-0406">Ion transport</keyword>
<reference evidence="11 12" key="1">
    <citation type="submission" date="2015-01" db="EMBL/GenBank/DDBJ databases">
        <title>The Genome Sequence of Exophiala sideris CBS121828.</title>
        <authorList>
            <consortium name="The Broad Institute Genomics Platform"/>
            <person name="Cuomo C."/>
            <person name="de Hoog S."/>
            <person name="Gorbushina A."/>
            <person name="Stielow B."/>
            <person name="Teixiera M."/>
            <person name="Abouelleil A."/>
            <person name="Chapman S.B."/>
            <person name="Priest M."/>
            <person name="Young S.K."/>
            <person name="Wortman J."/>
            <person name="Nusbaum C."/>
            <person name="Birren B."/>
        </authorList>
    </citation>
    <scope>NUCLEOTIDE SEQUENCE [LARGE SCALE GENOMIC DNA]</scope>
    <source>
        <strain evidence="11 12">CBS 121828</strain>
    </source>
</reference>
<keyword evidence="2" id="KW-0813">Transport</keyword>
<feature type="domain" description="Potassium channel" evidence="10">
    <location>
        <begin position="230"/>
        <end position="302"/>
    </location>
</feature>
<feature type="transmembrane region" description="Helical" evidence="9">
    <location>
        <begin position="373"/>
        <end position="396"/>
    </location>
</feature>
<feature type="transmembrane region" description="Helical" evidence="9">
    <location>
        <begin position="439"/>
        <end position="459"/>
    </location>
</feature>